<accession>A0A0H5QXY4</accession>
<dbReference type="AlphaFoldDB" id="A0A0H5QXY4"/>
<feature type="non-terminal residue" evidence="2">
    <location>
        <position position="1"/>
    </location>
</feature>
<sequence length="102" mass="11231">RDTAELSAPLQYLKDRVWSRSMLVKLFRSWSSVTNMLPKGGNKIWGNSHYAADDLDVGTSSFGSILSFTHNTSDKDTEVESCATPTVDQSLAQAEPPIDPKL</sequence>
<dbReference type="EMBL" id="HACM01000002">
    <property type="protein sequence ID" value="CRZ00444.1"/>
    <property type="molecule type" value="Transcribed_RNA"/>
</dbReference>
<name>A0A0H5QXY4_9EUKA</name>
<feature type="non-terminal residue" evidence="2">
    <location>
        <position position="102"/>
    </location>
</feature>
<feature type="region of interest" description="Disordered" evidence="1">
    <location>
        <begin position="77"/>
        <end position="102"/>
    </location>
</feature>
<feature type="compositionally biased region" description="Polar residues" evidence="1">
    <location>
        <begin position="83"/>
        <end position="92"/>
    </location>
</feature>
<proteinExistence type="predicted"/>
<organism evidence="2">
    <name type="scientific">Spongospora subterranea</name>
    <dbReference type="NCBI Taxonomy" id="70186"/>
    <lineage>
        <taxon>Eukaryota</taxon>
        <taxon>Sar</taxon>
        <taxon>Rhizaria</taxon>
        <taxon>Endomyxa</taxon>
        <taxon>Phytomyxea</taxon>
        <taxon>Plasmodiophorida</taxon>
        <taxon>Plasmodiophoridae</taxon>
        <taxon>Spongospora</taxon>
    </lineage>
</organism>
<reference evidence="2" key="1">
    <citation type="submission" date="2015-04" db="EMBL/GenBank/DDBJ databases">
        <title>The genome sequence of the plant pathogenic Rhizarian Plasmodiophora brassicae reveals insights in its biotrophic life cycle and the origin of chitin synthesis.</title>
        <authorList>
            <person name="Schwelm A."/>
            <person name="Fogelqvist J."/>
            <person name="Knaust A."/>
            <person name="Julke S."/>
            <person name="Lilja T."/>
            <person name="Dhandapani V."/>
            <person name="Bonilla-Rosso G."/>
            <person name="Karlsson M."/>
            <person name="Shevchenko A."/>
            <person name="Choi S.R."/>
            <person name="Kim H.G."/>
            <person name="Park J.Y."/>
            <person name="Lim Y.P."/>
            <person name="Ludwig-Muller J."/>
            <person name="Dixelius C."/>
        </authorList>
    </citation>
    <scope>NUCLEOTIDE SEQUENCE</scope>
    <source>
        <tissue evidence="2">Potato root galls</tissue>
    </source>
</reference>
<protein>
    <submittedName>
        <fullName evidence="2">Uncharacterized protein</fullName>
    </submittedName>
</protein>
<evidence type="ECO:0000313" key="2">
    <source>
        <dbReference type="EMBL" id="CRZ00444.1"/>
    </source>
</evidence>
<evidence type="ECO:0000256" key="1">
    <source>
        <dbReference type="SAM" id="MobiDB-lite"/>
    </source>
</evidence>